<feature type="compositionally biased region" description="Gly residues" evidence="1">
    <location>
        <begin position="88"/>
        <end position="104"/>
    </location>
</feature>
<evidence type="ECO:0000313" key="3">
    <source>
        <dbReference type="Proteomes" id="UP001066276"/>
    </source>
</evidence>
<dbReference type="Proteomes" id="UP001066276">
    <property type="component" value="Chromosome 4_1"/>
</dbReference>
<organism evidence="2 3">
    <name type="scientific">Pleurodeles waltl</name>
    <name type="common">Iberian ribbed newt</name>
    <dbReference type="NCBI Taxonomy" id="8319"/>
    <lineage>
        <taxon>Eukaryota</taxon>
        <taxon>Metazoa</taxon>
        <taxon>Chordata</taxon>
        <taxon>Craniata</taxon>
        <taxon>Vertebrata</taxon>
        <taxon>Euteleostomi</taxon>
        <taxon>Amphibia</taxon>
        <taxon>Batrachia</taxon>
        <taxon>Caudata</taxon>
        <taxon>Salamandroidea</taxon>
        <taxon>Salamandridae</taxon>
        <taxon>Pleurodelinae</taxon>
        <taxon>Pleurodeles</taxon>
    </lineage>
</organism>
<evidence type="ECO:0000256" key="1">
    <source>
        <dbReference type="SAM" id="MobiDB-lite"/>
    </source>
</evidence>
<dbReference type="EMBL" id="JANPWB010000007">
    <property type="protein sequence ID" value="KAJ1174218.1"/>
    <property type="molecule type" value="Genomic_DNA"/>
</dbReference>
<dbReference type="AlphaFoldDB" id="A0AAV7TEE4"/>
<reference evidence="2" key="1">
    <citation type="journal article" date="2022" name="bioRxiv">
        <title>Sequencing and chromosome-scale assembly of the giantPleurodeles waltlgenome.</title>
        <authorList>
            <person name="Brown T."/>
            <person name="Elewa A."/>
            <person name="Iarovenko S."/>
            <person name="Subramanian E."/>
            <person name="Araus A.J."/>
            <person name="Petzold A."/>
            <person name="Susuki M."/>
            <person name="Suzuki K.-i.T."/>
            <person name="Hayashi T."/>
            <person name="Toyoda A."/>
            <person name="Oliveira C."/>
            <person name="Osipova E."/>
            <person name="Leigh N.D."/>
            <person name="Simon A."/>
            <person name="Yun M.H."/>
        </authorList>
    </citation>
    <scope>NUCLEOTIDE SEQUENCE</scope>
    <source>
        <strain evidence="2">20211129_DDA</strain>
        <tissue evidence="2">Liver</tissue>
    </source>
</reference>
<name>A0AAV7TEE4_PLEWA</name>
<sequence length="104" mass="10322">MQLFRGPRKALGPPALPAPNSKGPPGESPSRGSGHLSGRTATTPQLQGRAPLSRGSCRNPGPSRCRAASASRVLHNSGGASRLPPGRPGGASVGRGGGALKDPS</sequence>
<gene>
    <name evidence="2" type="ORF">NDU88_006040</name>
</gene>
<proteinExistence type="predicted"/>
<keyword evidence="3" id="KW-1185">Reference proteome</keyword>
<comment type="caution">
    <text evidence="2">The sequence shown here is derived from an EMBL/GenBank/DDBJ whole genome shotgun (WGS) entry which is preliminary data.</text>
</comment>
<evidence type="ECO:0000313" key="2">
    <source>
        <dbReference type="EMBL" id="KAJ1174218.1"/>
    </source>
</evidence>
<feature type="compositionally biased region" description="Low complexity" evidence="1">
    <location>
        <begin position="21"/>
        <end position="34"/>
    </location>
</feature>
<protein>
    <submittedName>
        <fullName evidence="2">Uncharacterized protein</fullName>
    </submittedName>
</protein>
<feature type="region of interest" description="Disordered" evidence="1">
    <location>
        <begin position="1"/>
        <end position="104"/>
    </location>
</feature>
<accession>A0AAV7TEE4</accession>